<keyword evidence="3" id="KW-1185">Reference proteome</keyword>
<sequence length="201" mass="22853">MELYSSKRNLFSVRLHYNGPFVSNPKLSYVDGKVEYFDCYDSDMFELSSIELWAFRVGLHYGEVALCVYQDPDVFFMCILSGLVTRILLMTLRMSMVIYRLVSPLLSFLRPRVLNELGNGNINNEEVAFDANLVNEESEESNSEGNEEDEAFDVEEVQFGRKEDCYDNGGLAGTEANLFALILEQVEEEYVVPDKDGVSEG</sequence>
<dbReference type="Proteomes" id="UP001454036">
    <property type="component" value="Unassembled WGS sequence"/>
</dbReference>
<dbReference type="InterPro" id="IPR058594">
    <property type="entry name" value="PB1-like_dom_pln"/>
</dbReference>
<dbReference type="EMBL" id="BAABME010003914">
    <property type="protein sequence ID" value="GAA0160538.1"/>
    <property type="molecule type" value="Genomic_DNA"/>
</dbReference>
<name>A0AAV3QAD6_LITER</name>
<evidence type="ECO:0000313" key="2">
    <source>
        <dbReference type="EMBL" id="GAA0160538.1"/>
    </source>
</evidence>
<reference evidence="2 3" key="1">
    <citation type="submission" date="2024-01" db="EMBL/GenBank/DDBJ databases">
        <title>The complete chloroplast genome sequence of Lithospermum erythrorhizon: insights into the phylogenetic relationship among Boraginaceae species and the maternal lineages of purple gromwells.</title>
        <authorList>
            <person name="Okada T."/>
            <person name="Watanabe K."/>
        </authorList>
    </citation>
    <scope>NUCLEOTIDE SEQUENCE [LARGE SCALE GENOMIC DNA]</scope>
</reference>
<gene>
    <name evidence="2" type="ORF">LIER_17073</name>
</gene>
<dbReference type="AlphaFoldDB" id="A0AAV3QAD6"/>
<feature type="domain" description="PB1-like" evidence="1">
    <location>
        <begin position="10"/>
        <end position="74"/>
    </location>
</feature>
<evidence type="ECO:0000259" key="1">
    <source>
        <dbReference type="Pfam" id="PF26130"/>
    </source>
</evidence>
<protein>
    <recommendedName>
        <fullName evidence="1">PB1-like domain-containing protein</fullName>
    </recommendedName>
</protein>
<proteinExistence type="predicted"/>
<comment type="caution">
    <text evidence="2">The sequence shown here is derived from an EMBL/GenBank/DDBJ whole genome shotgun (WGS) entry which is preliminary data.</text>
</comment>
<accession>A0AAV3QAD6</accession>
<evidence type="ECO:0000313" key="3">
    <source>
        <dbReference type="Proteomes" id="UP001454036"/>
    </source>
</evidence>
<dbReference type="Pfam" id="PF26130">
    <property type="entry name" value="PB1-like"/>
    <property type="match status" value="1"/>
</dbReference>
<organism evidence="2 3">
    <name type="scientific">Lithospermum erythrorhizon</name>
    <name type="common">Purple gromwell</name>
    <name type="synonym">Lithospermum officinale var. erythrorhizon</name>
    <dbReference type="NCBI Taxonomy" id="34254"/>
    <lineage>
        <taxon>Eukaryota</taxon>
        <taxon>Viridiplantae</taxon>
        <taxon>Streptophyta</taxon>
        <taxon>Embryophyta</taxon>
        <taxon>Tracheophyta</taxon>
        <taxon>Spermatophyta</taxon>
        <taxon>Magnoliopsida</taxon>
        <taxon>eudicotyledons</taxon>
        <taxon>Gunneridae</taxon>
        <taxon>Pentapetalae</taxon>
        <taxon>asterids</taxon>
        <taxon>lamiids</taxon>
        <taxon>Boraginales</taxon>
        <taxon>Boraginaceae</taxon>
        <taxon>Boraginoideae</taxon>
        <taxon>Lithospermeae</taxon>
        <taxon>Lithospermum</taxon>
    </lineage>
</organism>